<dbReference type="Proteomes" id="UP000268727">
    <property type="component" value="Unassembled WGS sequence"/>
</dbReference>
<evidence type="ECO:0000256" key="3">
    <source>
        <dbReference type="ARBA" id="ARBA00022777"/>
    </source>
</evidence>
<feature type="domain" description="Carbohydrate kinase PfkB" evidence="5">
    <location>
        <begin position="10"/>
        <end position="293"/>
    </location>
</feature>
<dbReference type="AlphaFoldDB" id="A0A3N1H2J2"/>
<dbReference type="Gene3D" id="3.40.1190.20">
    <property type="match status" value="1"/>
</dbReference>
<dbReference type="GO" id="GO:0005829">
    <property type="term" value="C:cytosol"/>
    <property type="evidence" value="ECO:0007669"/>
    <property type="project" value="TreeGrafter"/>
</dbReference>
<evidence type="ECO:0000313" key="7">
    <source>
        <dbReference type="Proteomes" id="UP000268727"/>
    </source>
</evidence>
<evidence type="ECO:0000256" key="2">
    <source>
        <dbReference type="ARBA" id="ARBA00022679"/>
    </source>
</evidence>
<dbReference type="InterPro" id="IPR002173">
    <property type="entry name" value="Carboh/pur_kinase_PfkB_CS"/>
</dbReference>
<dbReference type="InterPro" id="IPR002139">
    <property type="entry name" value="Ribo/fructo_kinase"/>
</dbReference>
<dbReference type="EMBL" id="RJKM01000001">
    <property type="protein sequence ID" value="ROP36708.1"/>
    <property type="molecule type" value="Genomic_DNA"/>
</dbReference>
<dbReference type="GO" id="GO:0016301">
    <property type="term" value="F:kinase activity"/>
    <property type="evidence" value="ECO:0007669"/>
    <property type="project" value="UniProtKB-KW"/>
</dbReference>
<accession>A0A3N1H2J2</accession>
<dbReference type="PRINTS" id="PR00990">
    <property type="entry name" value="RIBOKINASE"/>
</dbReference>
<dbReference type="PROSITE" id="PS00583">
    <property type="entry name" value="PFKB_KINASES_1"/>
    <property type="match status" value="1"/>
</dbReference>
<keyword evidence="7" id="KW-1185">Reference proteome</keyword>
<comment type="similarity">
    <text evidence="1 4">Belongs to the carbohydrate kinase PfkB family.</text>
</comment>
<evidence type="ECO:0000313" key="6">
    <source>
        <dbReference type="EMBL" id="ROP36708.1"/>
    </source>
</evidence>
<name>A0A3N1H2J2_9PSEU</name>
<proteinExistence type="inferred from homology"/>
<comment type="caution">
    <text evidence="6">The sequence shown here is derived from an EMBL/GenBank/DDBJ whole genome shotgun (WGS) entry which is preliminary data.</text>
</comment>
<dbReference type="GO" id="GO:0006796">
    <property type="term" value="P:phosphate-containing compound metabolic process"/>
    <property type="evidence" value="ECO:0007669"/>
    <property type="project" value="UniProtKB-ARBA"/>
</dbReference>
<keyword evidence="3 4" id="KW-0418">Kinase</keyword>
<reference evidence="6 7" key="1">
    <citation type="submission" date="2018-11" db="EMBL/GenBank/DDBJ databases">
        <title>Sequencing the genomes of 1000 actinobacteria strains.</title>
        <authorList>
            <person name="Klenk H.-P."/>
        </authorList>
    </citation>
    <scope>NUCLEOTIDE SEQUENCE [LARGE SCALE GENOMIC DNA]</scope>
    <source>
        <strain evidence="6 7">DSM 44231</strain>
    </source>
</reference>
<evidence type="ECO:0000259" key="5">
    <source>
        <dbReference type="Pfam" id="PF00294"/>
    </source>
</evidence>
<dbReference type="Pfam" id="PF00294">
    <property type="entry name" value="PfkB"/>
    <property type="match status" value="1"/>
</dbReference>
<dbReference type="InterPro" id="IPR029056">
    <property type="entry name" value="Ribokinase-like"/>
</dbReference>
<dbReference type="PANTHER" id="PTHR10584">
    <property type="entry name" value="SUGAR KINASE"/>
    <property type="match status" value="1"/>
</dbReference>
<dbReference type="SUPFAM" id="SSF53613">
    <property type="entry name" value="Ribokinase-like"/>
    <property type="match status" value="1"/>
</dbReference>
<dbReference type="PROSITE" id="PS00584">
    <property type="entry name" value="PFKB_KINASES_2"/>
    <property type="match status" value="1"/>
</dbReference>
<gene>
    <name evidence="6" type="ORF">EDD40_1985</name>
</gene>
<protein>
    <submittedName>
        <fullName evidence="6">Ribokinase</fullName>
    </submittedName>
</protein>
<sequence length="305" mass="30715">MATGYRSTMRIAVVGQIARDLVLVVPEVPGPGARAGVLERREMLGGKGANIARGTRQLGATAALVGVVGDDREGRLLVERLDADGVATSAVVCRAGVRTALMVDLVCDGAYRYLEDVPEPTLVTVDDVRAAASTLAGADAVVVQLQQPAEAALAAVRAATGLVVLDGAPAGRAAELLAAADVVRADHHEAELVTGRSITGADAAVRAGRELLARGPSVVALEVPGEANVLTWAEGSVVIPLTEEEVVDTTGGGDAFVAALTVALVRGDDPADAGRLATAAAGRAVGHPGGRTDLTGLALAARQLG</sequence>
<dbReference type="PANTHER" id="PTHR10584:SF166">
    <property type="entry name" value="RIBOKINASE"/>
    <property type="match status" value="1"/>
</dbReference>
<evidence type="ECO:0000256" key="1">
    <source>
        <dbReference type="ARBA" id="ARBA00010688"/>
    </source>
</evidence>
<keyword evidence="2 4" id="KW-0808">Transferase</keyword>
<dbReference type="InterPro" id="IPR011611">
    <property type="entry name" value="PfkB_dom"/>
</dbReference>
<organism evidence="6 7">
    <name type="scientific">Saccharothrix texasensis</name>
    <dbReference type="NCBI Taxonomy" id="103734"/>
    <lineage>
        <taxon>Bacteria</taxon>
        <taxon>Bacillati</taxon>
        <taxon>Actinomycetota</taxon>
        <taxon>Actinomycetes</taxon>
        <taxon>Pseudonocardiales</taxon>
        <taxon>Pseudonocardiaceae</taxon>
        <taxon>Saccharothrix</taxon>
    </lineage>
</organism>
<evidence type="ECO:0000256" key="4">
    <source>
        <dbReference type="RuleBase" id="RU003704"/>
    </source>
</evidence>